<dbReference type="Proteomes" id="UP000053676">
    <property type="component" value="Unassembled WGS sequence"/>
</dbReference>
<protein>
    <submittedName>
        <fullName evidence="1">Uncharacterized protein</fullName>
    </submittedName>
</protein>
<dbReference type="AlphaFoldDB" id="W2TL75"/>
<evidence type="ECO:0000313" key="2">
    <source>
        <dbReference type="Proteomes" id="UP000053676"/>
    </source>
</evidence>
<proteinExistence type="predicted"/>
<organism evidence="1 2">
    <name type="scientific">Necator americanus</name>
    <name type="common">Human hookworm</name>
    <dbReference type="NCBI Taxonomy" id="51031"/>
    <lineage>
        <taxon>Eukaryota</taxon>
        <taxon>Metazoa</taxon>
        <taxon>Ecdysozoa</taxon>
        <taxon>Nematoda</taxon>
        <taxon>Chromadorea</taxon>
        <taxon>Rhabditida</taxon>
        <taxon>Rhabditina</taxon>
        <taxon>Rhabditomorpha</taxon>
        <taxon>Strongyloidea</taxon>
        <taxon>Ancylostomatidae</taxon>
        <taxon>Bunostominae</taxon>
        <taxon>Necator</taxon>
    </lineage>
</organism>
<sequence length="242" mass="27666">MRSHALHPKQAYFRTYDVGIHCIVAKSLVVGLEAGGVTCIVVRLIRKIAQITSLIDAKCFNTRLLISHWLRCYNNCCYICAPWIRPTMLDEQRMFYLSSLLTSVLRVILNTRCFIYSIAAKRFLNDIFGIFGERTALRPFTRKVAAKLLRRSLSLNKIGSSCEEEMYTRFPTFRHGGKHKKKRTNMHDDDDFIQLLLGLGIDAEEEMCMEKLDRPGPSGYSGKNNHPMFLGTSFCVKCGLRA</sequence>
<evidence type="ECO:0000313" key="1">
    <source>
        <dbReference type="EMBL" id="ETN82840.1"/>
    </source>
</evidence>
<dbReference type="EMBL" id="KI658364">
    <property type="protein sequence ID" value="ETN82840.1"/>
    <property type="molecule type" value="Genomic_DNA"/>
</dbReference>
<name>W2TL75_NECAM</name>
<dbReference type="KEGG" id="nai:NECAME_07734"/>
<keyword evidence="2" id="KW-1185">Reference proteome</keyword>
<accession>W2TL75</accession>
<dbReference type="OrthoDB" id="5834718at2759"/>
<gene>
    <name evidence="1" type="ORF">NECAME_07734</name>
</gene>
<dbReference type="STRING" id="51031.W2TL75"/>
<reference evidence="2" key="1">
    <citation type="journal article" date="2014" name="Nat. Genet.">
        <title>Genome of the human hookworm Necator americanus.</title>
        <authorList>
            <person name="Tang Y.T."/>
            <person name="Gao X."/>
            <person name="Rosa B.A."/>
            <person name="Abubucker S."/>
            <person name="Hallsworth-Pepin K."/>
            <person name="Martin J."/>
            <person name="Tyagi R."/>
            <person name="Heizer E."/>
            <person name="Zhang X."/>
            <person name="Bhonagiri-Palsikar V."/>
            <person name="Minx P."/>
            <person name="Warren W.C."/>
            <person name="Wang Q."/>
            <person name="Zhan B."/>
            <person name="Hotez P.J."/>
            <person name="Sternberg P.W."/>
            <person name="Dougall A."/>
            <person name="Gaze S.T."/>
            <person name="Mulvenna J."/>
            <person name="Sotillo J."/>
            <person name="Ranganathan S."/>
            <person name="Rabelo E.M."/>
            <person name="Wilson R.K."/>
            <person name="Felgner P.L."/>
            <person name="Bethony J."/>
            <person name="Hawdon J.M."/>
            <person name="Gasser R.B."/>
            <person name="Loukas A."/>
            <person name="Mitreva M."/>
        </authorList>
    </citation>
    <scope>NUCLEOTIDE SEQUENCE [LARGE SCALE GENOMIC DNA]</scope>
</reference>